<keyword evidence="6 12" id="KW-0328">Glycosyltransferase</keyword>
<dbReference type="FunFam" id="3.40.50.2020:FF:000023">
    <property type="entry name" value="Probable uracil phosphoribosyltransferase"/>
    <property type="match status" value="1"/>
</dbReference>
<sequence>MSSQPNVHLLPQTRQLRALHTVVRDRHAGIDAFVHHSRRIIRLLLEAGLDQLPFTESDVTTPVGATYRGLRHAVDVCAVAVVRAGESMEAELRDIHPGIRIGKILIQRDKQTKLPHLYYSHLPHDIAGGHVLLLEPMLATGGSANAAIDVLLKAGVREEHIVLIDFIAAPEGIRAVSDAHPHVKIVVSSIEERLNDDAFMVPGIGDFGDRYFGTTDSGAR</sequence>
<dbReference type="Pfam" id="PF14681">
    <property type="entry name" value="UPRTase"/>
    <property type="match status" value="1"/>
</dbReference>
<name>A0A5S4HAR6_9ACTN</name>
<dbReference type="GO" id="GO:0004845">
    <property type="term" value="F:uracil phosphoribosyltransferase activity"/>
    <property type="evidence" value="ECO:0007669"/>
    <property type="project" value="UniProtKB-EC"/>
</dbReference>
<dbReference type="GO" id="GO:0005525">
    <property type="term" value="F:GTP binding"/>
    <property type="evidence" value="ECO:0007669"/>
    <property type="project" value="UniProtKB-KW"/>
</dbReference>
<evidence type="ECO:0000256" key="6">
    <source>
        <dbReference type="ARBA" id="ARBA00022676"/>
    </source>
</evidence>
<evidence type="ECO:0000313" key="12">
    <source>
        <dbReference type="EMBL" id="TMR35970.1"/>
    </source>
</evidence>
<dbReference type="InterPro" id="IPR029057">
    <property type="entry name" value="PRTase-like"/>
</dbReference>
<evidence type="ECO:0000256" key="10">
    <source>
        <dbReference type="ARBA" id="ARBA00031082"/>
    </source>
</evidence>
<dbReference type="AlphaFoldDB" id="A0A5S4HAR6"/>
<evidence type="ECO:0000259" key="11">
    <source>
        <dbReference type="Pfam" id="PF14681"/>
    </source>
</evidence>
<dbReference type="EC" id="2.4.2.9" evidence="4"/>
<organism evidence="12 13">
    <name type="scientific">Nonomuraea zeae</name>
    <dbReference type="NCBI Taxonomy" id="1642303"/>
    <lineage>
        <taxon>Bacteria</taxon>
        <taxon>Bacillati</taxon>
        <taxon>Actinomycetota</taxon>
        <taxon>Actinomycetes</taxon>
        <taxon>Streptosporangiales</taxon>
        <taxon>Streptosporangiaceae</taxon>
        <taxon>Nonomuraea</taxon>
    </lineage>
</organism>
<evidence type="ECO:0000256" key="2">
    <source>
        <dbReference type="ARBA" id="ARBA00005180"/>
    </source>
</evidence>
<dbReference type="Gene3D" id="3.40.50.2020">
    <property type="match status" value="1"/>
</dbReference>
<evidence type="ECO:0000256" key="3">
    <source>
        <dbReference type="ARBA" id="ARBA00009516"/>
    </source>
</evidence>
<evidence type="ECO:0000256" key="8">
    <source>
        <dbReference type="ARBA" id="ARBA00022741"/>
    </source>
</evidence>
<proteinExistence type="inferred from homology"/>
<keyword evidence="7 12" id="KW-0808">Transferase</keyword>
<evidence type="ECO:0000256" key="1">
    <source>
        <dbReference type="ARBA" id="ARBA00001946"/>
    </source>
</evidence>
<feature type="domain" description="Phosphoribosyltransferase" evidence="11">
    <location>
        <begin position="11"/>
        <end position="214"/>
    </location>
</feature>
<keyword evidence="13" id="KW-1185">Reference proteome</keyword>
<keyword evidence="9" id="KW-0342">GTP-binding</keyword>
<dbReference type="CDD" id="cd06223">
    <property type="entry name" value="PRTases_typeI"/>
    <property type="match status" value="1"/>
</dbReference>
<accession>A0A5S4HAR6</accession>
<protein>
    <recommendedName>
        <fullName evidence="4">uracil phosphoribosyltransferase</fullName>
        <ecNumber evidence="4">2.4.2.9</ecNumber>
    </recommendedName>
    <alternativeName>
        <fullName evidence="10">UMP pyrophosphorylase</fullName>
    </alternativeName>
</protein>
<dbReference type="InterPro" id="IPR000836">
    <property type="entry name" value="PRTase_dom"/>
</dbReference>
<dbReference type="OrthoDB" id="9781675at2"/>
<comment type="pathway">
    <text evidence="2">Pyrimidine metabolism; UMP biosynthesis via salvage pathway; UMP from uracil: step 1/1.</text>
</comment>
<dbReference type="NCBIfam" id="NF001097">
    <property type="entry name" value="PRK00129.1"/>
    <property type="match status" value="1"/>
</dbReference>
<comment type="similarity">
    <text evidence="3">Belongs to the UPRTase family.</text>
</comment>
<dbReference type="SUPFAM" id="SSF53271">
    <property type="entry name" value="PRTase-like"/>
    <property type="match status" value="1"/>
</dbReference>
<evidence type="ECO:0000256" key="4">
    <source>
        <dbReference type="ARBA" id="ARBA00011894"/>
    </source>
</evidence>
<comment type="cofactor">
    <cofactor evidence="1">
        <name>Mg(2+)</name>
        <dbReference type="ChEBI" id="CHEBI:18420"/>
    </cofactor>
</comment>
<evidence type="ECO:0000256" key="5">
    <source>
        <dbReference type="ARBA" id="ARBA00022533"/>
    </source>
</evidence>
<keyword evidence="8" id="KW-0547">Nucleotide-binding</keyword>
<evidence type="ECO:0000256" key="9">
    <source>
        <dbReference type="ARBA" id="ARBA00023134"/>
    </source>
</evidence>
<evidence type="ECO:0000256" key="7">
    <source>
        <dbReference type="ARBA" id="ARBA00022679"/>
    </source>
</evidence>
<dbReference type="RefSeq" id="WP_138689768.1">
    <property type="nucleotide sequence ID" value="NZ_JBHSAZ010000089.1"/>
</dbReference>
<evidence type="ECO:0000313" key="13">
    <source>
        <dbReference type="Proteomes" id="UP000306628"/>
    </source>
</evidence>
<dbReference type="EMBL" id="VCKX01000028">
    <property type="protein sequence ID" value="TMR35970.1"/>
    <property type="molecule type" value="Genomic_DNA"/>
</dbReference>
<keyword evidence="5" id="KW-0021">Allosteric enzyme</keyword>
<comment type="caution">
    <text evidence="12">The sequence shown here is derived from an EMBL/GenBank/DDBJ whole genome shotgun (WGS) entry which is preliminary data.</text>
</comment>
<gene>
    <name evidence="12" type="ORF">ETD85_12145</name>
</gene>
<reference evidence="12 13" key="1">
    <citation type="submission" date="2019-05" db="EMBL/GenBank/DDBJ databases">
        <title>Draft genome sequence of Nonomuraea zeae DSM 100528.</title>
        <authorList>
            <person name="Saricaoglu S."/>
            <person name="Isik K."/>
        </authorList>
    </citation>
    <scope>NUCLEOTIDE SEQUENCE [LARGE SCALE GENOMIC DNA]</scope>
    <source>
        <strain evidence="12 13">DSM 100528</strain>
    </source>
</reference>
<dbReference type="Proteomes" id="UP000306628">
    <property type="component" value="Unassembled WGS sequence"/>
</dbReference>